<evidence type="ECO:0000256" key="11">
    <source>
        <dbReference type="ARBA" id="ARBA00048899"/>
    </source>
</evidence>
<feature type="transmembrane region" description="Helical" evidence="12">
    <location>
        <begin position="150"/>
        <end position="167"/>
    </location>
</feature>
<comment type="caution">
    <text evidence="13">The sequence shown here is derived from an EMBL/GenBank/DDBJ whole genome shotgun (WGS) entry which is preliminary data.</text>
</comment>
<dbReference type="Pfam" id="PF03901">
    <property type="entry name" value="Glyco_transf_22"/>
    <property type="match status" value="1"/>
</dbReference>
<reference evidence="13" key="1">
    <citation type="submission" date="2021-02" db="EMBL/GenBank/DDBJ databases">
        <authorList>
            <person name="Nowell W R."/>
        </authorList>
    </citation>
    <scope>NUCLEOTIDE SEQUENCE</scope>
</reference>
<feature type="non-terminal residue" evidence="13">
    <location>
        <position position="188"/>
    </location>
</feature>
<dbReference type="EC" id="2.4.1.-" evidence="12"/>
<evidence type="ECO:0000313" key="14">
    <source>
        <dbReference type="Proteomes" id="UP000663848"/>
    </source>
</evidence>
<comment type="pathway">
    <text evidence="2">Protein modification; protein glycosylation.</text>
</comment>
<evidence type="ECO:0000256" key="3">
    <source>
        <dbReference type="ARBA" id="ARBA00007063"/>
    </source>
</evidence>
<sequence length="188" mass="22013">TRRWWLIVTLTQFHFLFYATRTLPNIFALVIALHSFAFWFSKREKSLVWTSAFAILIFRSELVILLGLILLQEVFIKQKFTFRNVLTNGLMASGSAIGLSILVDSWFWQRWLWPEGETFPFLWYFYSALPRALGAPLILLPIGLTINRNIRSLVLPNILFIIIYSILPHKELRFIIYTLPILNIPIAQ</sequence>
<dbReference type="InterPro" id="IPR005599">
    <property type="entry name" value="GPI_mannosylTrfase"/>
</dbReference>
<dbReference type="GO" id="GO:0006487">
    <property type="term" value="P:protein N-linked glycosylation"/>
    <property type="evidence" value="ECO:0007669"/>
    <property type="project" value="TreeGrafter"/>
</dbReference>
<keyword evidence="5" id="KW-0808">Transferase</keyword>
<feature type="transmembrane region" description="Helical" evidence="12">
    <location>
        <begin position="121"/>
        <end position="144"/>
    </location>
</feature>
<evidence type="ECO:0000256" key="7">
    <source>
        <dbReference type="ARBA" id="ARBA00022824"/>
    </source>
</evidence>
<evidence type="ECO:0000256" key="8">
    <source>
        <dbReference type="ARBA" id="ARBA00022989"/>
    </source>
</evidence>
<accession>A0A821ZWD3</accession>
<feature type="transmembrane region" description="Helical" evidence="12">
    <location>
        <begin position="47"/>
        <end position="70"/>
    </location>
</feature>
<keyword evidence="8 12" id="KW-1133">Transmembrane helix</keyword>
<dbReference type="PANTHER" id="PTHR22760">
    <property type="entry name" value="GLYCOSYLTRANSFERASE"/>
    <property type="match status" value="1"/>
</dbReference>
<evidence type="ECO:0000256" key="5">
    <source>
        <dbReference type="ARBA" id="ARBA00022679"/>
    </source>
</evidence>
<dbReference type="GO" id="GO:0052917">
    <property type="term" value="F:dol-P-Man:Man(7)GlcNAc(2)-PP-Dol alpha-1,6-mannosyltransferase activity"/>
    <property type="evidence" value="ECO:0007669"/>
    <property type="project" value="UniProtKB-EC"/>
</dbReference>
<feature type="transmembrane region" description="Helical" evidence="12">
    <location>
        <begin position="15"/>
        <end position="40"/>
    </location>
</feature>
<dbReference type="UniPathway" id="UPA00378"/>
<evidence type="ECO:0000256" key="6">
    <source>
        <dbReference type="ARBA" id="ARBA00022692"/>
    </source>
</evidence>
<comment type="catalytic activity">
    <reaction evidence="11">
        <text>an alpha-D-Man-(1-&gt;2)-alpha-D-Man-(1-&gt;2)-alpha-D-Man-(1-&gt;3)-[alpha-D-Man-(1-&gt;2)-alpha-D-Man-(1-&gt;3)-alpha-D-Man-(1-&gt;6)]-beta-D-Man-(1-&gt;4)-beta-D-GlcNAc-(1-&gt;4)-alpha-D-GlcNAc-diphospho-di-trans,poly-cis-dolichol + a di-trans,poly-cis-dolichyl beta-D-mannosyl phosphate = an alpha-D-Man-(1-&gt;2)-alpha-D-Man-(1-&gt;2)-alpha-D-Man-(1-&gt;3)-[alpha-D-Man-(1-&gt;2)-alpha-D-Man-(1-&gt;3)-[alpha-D-Man-(1-&gt;6)]-alpha-D-Man-(1-&gt;6)]-beta-D-Man-(1-&gt;4)-beta-D-GlcNAc-(1-&gt;4)-alpha-D-GlcNAc-diphospho-di-trans,poly-cis-dolichol + a di-trans,poly-cis-dolichyl phosphate + H(+)</text>
        <dbReference type="Rhea" id="RHEA:29535"/>
        <dbReference type="Rhea" id="RHEA-COMP:19498"/>
        <dbReference type="Rhea" id="RHEA-COMP:19501"/>
        <dbReference type="Rhea" id="RHEA-COMP:19518"/>
        <dbReference type="Rhea" id="RHEA-COMP:19519"/>
        <dbReference type="ChEBI" id="CHEBI:15378"/>
        <dbReference type="ChEBI" id="CHEBI:57683"/>
        <dbReference type="ChEBI" id="CHEBI:58211"/>
        <dbReference type="ChEBI" id="CHEBI:132517"/>
        <dbReference type="ChEBI" id="CHEBI:132519"/>
        <dbReference type="EC" id="2.4.1.260"/>
    </reaction>
    <physiologicalReaction direction="left-to-right" evidence="11">
        <dbReference type="Rhea" id="RHEA:29536"/>
    </physiologicalReaction>
</comment>
<evidence type="ECO:0000256" key="4">
    <source>
        <dbReference type="ARBA" id="ARBA00022676"/>
    </source>
</evidence>
<proteinExistence type="inferred from homology"/>
<feature type="non-terminal residue" evidence="13">
    <location>
        <position position="1"/>
    </location>
</feature>
<dbReference type="PANTHER" id="PTHR22760:SF1">
    <property type="entry name" value="DOL-P-MAN:MAN(7)GLCNAC(2)-PP-DOL ALPHA-1,6-MANNOSYLTRANSFERASE"/>
    <property type="match status" value="1"/>
</dbReference>
<evidence type="ECO:0000256" key="10">
    <source>
        <dbReference type="ARBA" id="ARBA00044721"/>
    </source>
</evidence>
<feature type="transmembrane region" description="Helical" evidence="12">
    <location>
        <begin position="90"/>
        <end position="109"/>
    </location>
</feature>
<dbReference type="GO" id="GO:0005789">
    <property type="term" value="C:endoplasmic reticulum membrane"/>
    <property type="evidence" value="ECO:0007669"/>
    <property type="project" value="UniProtKB-SubCell"/>
</dbReference>
<keyword evidence="9 12" id="KW-0472">Membrane</keyword>
<protein>
    <recommendedName>
        <fullName evidence="12">Mannosyltransferase</fullName>
        <ecNumber evidence="12">2.4.1.-</ecNumber>
    </recommendedName>
</protein>
<evidence type="ECO:0000256" key="9">
    <source>
        <dbReference type="ARBA" id="ARBA00023136"/>
    </source>
</evidence>
<comment type="similarity">
    <text evidence="3 12">Belongs to the glycosyltransferase 22 family.</text>
</comment>
<organism evidence="13 14">
    <name type="scientific">Rotaria socialis</name>
    <dbReference type="NCBI Taxonomy" id="392032"/>
    <lineage>
        <taxon>Eukaryota</taxon>
        <taxon>Metazoa</taxon>
        <taxon>Spiralia</taxon>
        <taxon>Gnathifera</taxon>
        <taxon>Rotifera</taxon>
        <taxon>Eurotatoria</taxon>
        <taxon>Bdelloidea</taxon>
        <taxon>Philodinida</taxon>
        <taxon>Philodinidae</taxon>
        <taxon>Rotaria</taxon>
    </lineage>
</organism>
<comment type="subcellular location">
    <subcellularLocation>
        <location evidence="1 12">Endoplasmic reticulum membrane</location>
        <topology evidence="1 12">Multi-pass membrane protein</topology>
    </subcellularLocation>
</comment>
<keyword evidence="4 12" id="KW-0328">Glycosyltransferase</keyword>
<evidence type="ECO:0000256" key="12">
    <source>
        <dbReference type="RuleBase" id="RU363075"/>
    </source>
</evidence>
<keyword evidence="7 12" id="KW-0256">Endoplasmic reticulum</keyword>
<comment type="function">
    <text evidence="10">Mannosyltransferase that operates in the biosynthetic pathway of dolichol-linked oligosaccharides, the glycan precursors employed in protein asparagine (N)-glycosylation. The assembly of dolichol-linked oligosaccharides begins on the cytosolic side of the endoplasmic reticulum membrane and finishes in its lumen. The sequential addition of sugars to dolichol pyrophosphate produces dolichol-linked oligosaccharides containing fourteen sugars, including two GlcNAcs, nine mannoses and three glucoses. Once assembled, the oligosaccharide is transferred from the lipid to nascent proteins by oligosaccharyltransferases. In the lumen of the endoplasmic reticulum, adds the eighth mannose residue in an alpha-1,6 linkage onto Man(7)GlcNAc(2)-PP-dolichol to produce Man(8)GlcNAc(2)-PP-dolichol.</text>
</comment>
<gene>
    <name evidence="13" type="ORF">QYT958_LOCUS37574</name>
</gene>
<evidence type="ECO:0000313" key="13">
    <source>
        <dbReference type="EMBL" id="CAF4995566.1"/>
    </source>
</evidence>
<keyword evidence="6 12" id="KW-0812">Transmembrane</keyword>
<dbReference type="Proteomes" id="UP000663848">
    <property type="component" value="Unassembled WGS sequence"/>
</dbReference>
<name>A0A821ZWD3_9BILA</name>
<dbReference type="AlphaFoldDB" id="A0A821ZWD3"/>
<dbReference type="EMBL" id="CAJOBR010031548">
    <property type="protein sequence ID" value="CAF4995566.1"/>
    <property type="molecule type" value="Genomic_DNA"/>
</dbReference>
<evidence type="ECO:0000256" key="1">
    <source>
        <dbReference type="ARBA" id="ARBA00004477"/>
    </source>
</evidence>
<evidence type="ECO:0000256" key="2">
    <source>
        <dbReference type="ARBA" id="ARBA00004922"/>
    </source>
</evidence>